<evidence type="ECO:0000313" key="2">
    <source>
        <dbReference type="Proteomes" id="UP000070080"/>
    </source>
</evidence>
<protein>
    <submittedName>
        <fullName evidence="1">Uncharacterized protein</fullName>
    </submittedName>
</protein>
<dbReference type="STRING" id="1497955.HMPREF1872_01407"/>
<dbReference type="Proteomes" id="UP000070080">
    <property type="component" value="Unassembled WGS sequence"/>
</dbReference>
<keyword evidence="2" id="KW-1185">Reference proteome</keyword>
<dbReference type="AlphaFoldDB" id="A0A133Y6V2"/>
<comment type="caution">
    <text evidence="1">The sequence shown here is derived from an EMBL/GenBank/DDBJ whole genome shotgun (WGS) entry which is preliminary data.</text>
</comment>
<organism evidence="1 2">
    <name type="scientific">Amygdalobacter nucleatus</name>
    <dbReference type="NCBI Taxonomy" id="3029274"/>
    <lineage>
        <taxon>Bacteria</taxon>
        <taxon>Bacillati</taxon>
        <taxon>Bacillota</taxon>
        <taxon>Clostridia</taxon>
        <taxon>Eubacteriales</taxon>
        <taxon>Oscillospiraceae</taxon>
        <taxon>Amygdalobacter</taxon>
    </lineage>
</organism>
<name>A0A133Y6V2_9FIRM</name>
<gene>
    <name evidence="1" type="ORF">HMPREF1872_01407</name>
</gene>
<evidence type="ECO:0000313" key="1">
    <source>
        <dbReference type="EMBL" id="KXB38920.1"/>
    </source>
</evidence>
<proteinExistence type="predicted"/>
<accession>A0A133Y6V2</accession>
<reference evidence="2" key="1">
    <citation type="submission" date="2016-01" db="EMBL/GenBank/DDBJ databases">
        <authorList>
            <person name="Mitreva M."/>
            <person name="Pepin K.H."/>
            <person name="Mihindukulasuriya K.A."/>
            <person name="Fulton R."/>
            <person name="Fronick C."/>
            <person name="O'Laughlin M."/>
            <person name="Miner T."/>
            <person name="Herter B."/>
            <person name="Rosa B.A."/>
            <person name="Cordes M."/>
            <person name="Tomlinson C."/>
            <person name="Wollam A."/>
            <person name="Palsikar V.B."/>
            <person name="Mardis E.R."/>
            <person name="Wilson R.K."/>
        </authorList>
    </citation>
    <scope>NUCLEOTIDE SEQUENCE [LARGE SCALE GENOMIC DNA]</scope>
    <source>
        <strain evidence="2">KA00274</strain>
    </source>
</reference>
<dbReference type="EMBL" id="LSCV01000045">
    <property type="protein sequence ID" value="KXB38920.1"/>
    <property type="molecule type" value="Genomic_DNA"/>
</dbReference>
<sequence length="165" mass="19122">MKCRKAAANYIQLIICGHLTESHLGVLSPISVRISFAMRDKYNPKHDLAELPANMQAELLFKHYIADSDRFYVYALTGELDAEDKSSWQPANWQANDKAFSEALSWTKSFVYTYIKEKEFSGKLSDLLLNAQFDKQLMYRTIAKHKLYIYYPATKSGYLFVYTPH</sequence>